<organism evidence="7 8">
    <name type="scientific">Stieleria bergensis</name>
    <dbReference type="NCBI Taxonomy" id="2528025"/>
    <lineage>
        <taxon>Bacteria</taxon>
        <taxon>Pseudomonadati</taxon>
        <taxon>Planctomycetota</taxon>
        <taxon>Planctomycetia</taxon>
        <taxon>Pirellulales</taxon>
        <taxon>Pirellulaceae</taxon>
        <taxon>Stieleria</taxon>
    </lineage>
</organism>
<dbReference type="InterPro" id="IPR014284">
    <property type="entry name" value="RNA_pol_sigma-70_dom"/>
</dbReference>
<feature type="domain" description="RNA polymerase sigma-70 region 2" evidence="6">
    <location>
        <begin position="36"/>
        <end position="106"/>
    </location>
</feature>
<dbReference type="GO" id="GO:0016987">
    <property type="term" value="F:sigma factor activity"/>
    <property type="evidence" value="ECO:0007669"/>
    <property type="project" value="UniProtKB-KW"/>
</dbReference>
<evidence type="ECO:0000256" key="4">
    <source>
        <dbReference type="ARBA" id="ARBA00023125"/>
    </source>
</evidence>
<evidence type="ECO:0000256" key="5">
    <source>
        <dbReference type="ARBA" id="ARBA00023163"/>
    </source>
</evidence>
<dbReference type="InterPro" id="IPR013324">
    <property type="entry name" value="RNA_pol_sigma_r3/r4-like"/>
</dbReference>
<dbReference type="InterPro" id="IPR039425">
    <property type="entry name" value="RNA_pol_sigma-70-like"/>
</dbReference>
<dbReference type="SUPFAM" id="SSF88946">
    <property type="entry name" value="Sigma2 domain of RNA polymerase sigma factors"/>
    <property type="match status" value="1"/>
</dbReference>
<dbReference type="PANTHER" id="PTHR43133:SF8">
    <property type="entry name" value="RNA POLYMERASE SIGMA FACTOR HI_1459-RELATED"/>
    <property type="match status" value="1"/>
</dbReference>
<evidence type="ECO:0000313" key="8">
    <source>
        <dbReference type="Proteomes" id="UP000315003"/>
    </source>
</evidence>
<dbReference type="EMBL" id="CP036272">
    <property type="protein sequence ID" value="QDT60527.1"/>
    <property type="molecule type" value="Genomic_DNA"/>
</dbReference>
<sequence length="234" mass="26418">MANVEIRMVTTSNKQSDSRLRERMLAGDLAALSETFEHNHARLWHLVYFRMDVRLRSRIDPDDVLQDSFVAAESRLSHFIESENVSPIVWLRSIVLQTLIDLHRRHLAAQMRDATLDVSLNQSHGGQHTSVCLAEFLSGGMTSPSNAAIRAENERRMQAALSGMSDSDQEMIALRHLELLNNAEAAEVLDIQPKNASIRYVRAMKRLKEAVGEHSRRFLRDAEKSSAEISSEGD</sequence>
<dbReference type="GO" id="GO:0003677">
    <property type="term" value="F:DNA binding"/>
    <property type="evidence" value="ECO:0007669"/>
    <property type="project" value="UniProtKB-KW"/>
</dbReference>
<comment type="similarity">
    <text evidence="1">Belongs to the sigma-70 factor family. ECF subfamily.</text>
</comment>
<accession>A0A517SWL6</accession>
<dbReference type="NCBIfam" id="TIGR02937">
    <property type="entry name" value="sigma70-ECF"/>
    <property type="match status" value="1"/>
</dbReference>
<dbReference type="PANTHER" id="PTHR43133">
    <property type="entry name" value="RNA POLYMERASE ECF-TYPE SIGMA FACTO"/>
    <property type="match status" value="1"/>
</dbReference>
<dbReference type="InterPro" id="IPR007627">
    <property type="entry name" value="RNA_pol_sigma70_r2"/>
</dbReference>
<dbReference type="Gene3D" id="1.10.10.10">
    <property type="entry name" value="Winged helix-like DNA-binding domain superfamily/Winged helix DNA-binding domain"/>
    <property type="match status" value="1"/>
</dbReference>
<dbReference type="InterPro" id="IPR036388">
    <property type="entry name" value="WH-like_DNA-bd_sf"/>
</dbReference>
<dbReference type="InterPro" id="IPR013325">
    <property type="entry name" value="RNA_pol_sigma_r2"/>
</dbReference>
<evidence type="ECO:0000313" key="7">
    <source>
        <dbReference type="EMBL" id="QDT60527.1"/>
    </source>
</evidence>
<keyword evidence="8" id="KW-1185">Reference proteome</keyword>
<dbReference type="GO" id="GO:0006352">
    <property type="term" value="P:DNA-templated transcription initiation"/>
    <property type="evidence" value="ECO:0007669"/>
    <property type="project" value="InterPro"/>
</dbReference>
<evidence type="ECO:0000256" key="2">
    <source>
        <dbReference type="ARBA" id="ARBA00023015"/>
    </source>
</evidence>
<protein>
    <submittedName>
        <fullName evidence="7">RNA polymerase sigma factor</fullName>
    </submittedName>
</protein>
<dbReference type="Gene3D" id="1.10.1740.10">
    <property type="match status" value="1"/>
</dbReference>
<keyword evidence="5" id="KW-0804">Transcription</keyword>
<evidence type="ECO:0000256" key="3">
    <source>
        <dbReference type="ARBA" id="ARBA00023082"/>
    </source>
</evidence>
<keyword evidence="4" id="KW-0238">DNA-binding</keyword>
<reference evidence="7 8" key="1">
    <citation type="submission" date="2019-02" db="EMBL/GenBank/DDBJ databases">
        <title>Deep-cultivation of Planctomycetes and their phenomic and genomic characterization uncovers novel biology.</title>
        <authorList>
            <person name="Wiegand S."/>
            <person name="Jogler M."/>
            <person name="Boedeker C."/>
            <person name="Pinto D."/>
            <person name="Vollmers J."/>
            <person name="Rivas-Marin E."/>
            <person name="Kohn T."/>
            <person name="Peeters S.H."/>
            <person name="Heuer A."/>
            <person name="Rast P."/>
            <person name="Oberbeckmann S."/>
            <person name="Bunk B."/>
            <person name="Jeske O."/>
            <person name="Meyerdierks A."/>
            <person name="Storesund J.E."/>
            <person name="Kallscheuer N."/>
            <person name="Luecker S."/>
            <person name="Lage O.M."/>
            <person name="Pohl T."/>
            <person name="Merkel B.J."/>
            <person name="Hornburger P."/>
            <person name="Mueller R.-W."/>
            <person name="Bruemmer F."/>
            <person name="Labrenz M."/>
            <person name="Spormann A.M."/>
            <person name="Op den Camp H."/>
            <person name="Overmann J."/>
            <person name="Amann R."/>
            <person name="Jetten M.S.M."/>
            <person name="Mascher T."/>
            <person name="Medema M.H."/>
            <person name="Devos D.P."/>
            <person name="Kaster A.-K."/>
            <person name="Ovreas L."/>
            <person name="Rohde M."/>
            <person name="Galperin M.Y."/>
            <person name="Jogler C."/>
        </authorList>
    </citation>
    <scope>NUCLEOTIDE SEQUENCE [LARGE SCALE GENOMIC DNA]</scope>
    <source>
        <strain evidence="7 8">SV_7m_r</strain>
    </source>
</reference>
<keyword evidence="3" id="KW-0731">Sigma factor</keyword>
<gene>
    <name evidence="7" type="ORF">SV7mr_30510</name>
</gene>
<evidence type="ECO:0000256" key="1">
    <source>
        <dbReference type="ARBA" id="ARBA00010641"/>
    </source>
</evidence>
<dbReference type="SUPFAM" id="SSF88659">
    <property type="entry name" value="Sigma3 and sigma4 domains of RNA polymerase sigma factors"/>
    <property type="match status" value="1"/>
</dbReference>
<evidence type="ECO:0000259" key="6">
    <source>
        <dbReference type="Pfam" id="PF04542"/>
    </source>
</evidence>
<keyword evidence="2" id="KW-0805">Transcription regulation</keyword>
<proteinExistence type="inferred from homology"/>
<dbReference type="Pfam" id="PF04542">
    <property type="entry name" value="Sigma70_r2"/>
    <property type="match status" value="1"/>
</dbReference>
<dbReference type="OrthoDB" id="276109at2"/>
<dbReference type="AlphaFoldDB" id="A0A517SWL6"/>
<name>A0A517SWL6_9BACT</name>
<dbReference type="Proteomes" id="UP000315003">
    <property type="component" value="Chromosome"/>
</dbReference>